<protein>
    <submittedName>
        <fullName evidence="2">1542_t:CDS:1</fullName>
    </submittedName>
</protein>
<comment type="caution">
    <text evidence="2">The sequence shown here is derived from an EMBL/GenBank/DDBJ whole genome shotgun (WGS) entry which is preliminary data.</text>
</comment>
<keyword evidence="1" id="KW-0175">Coiled coil</keyword>
<dbReference type="EMBL" id="CAJVPV010025198">
    <property type="protein sequence ID" value="CAG8728350.1"/>
    <property type="molecule type" value="Genomic_DNA"/>
</dbReference>
<dbReference type="Proteomes" id="UP000789342">
    <property type="component" value="Unassembled WGS sequence"/>
</dbReference>
<keyword evidence="3" id="KW-1185">Reference proteome</keyword>
<evidence type="ECO:0000256" key="1">
    <source>
        <dbReference type="SAM" id="Coils"/>
    </source>
</evidence>
<name>A0A9N9IBR3_9GLOM</name>
<organism evidence="2 3">
    <name type="scientific">Acaulospora morrowiae</name>
    <dbReference type="NCBI Taxonomy" id="94023"/>
    <lineage>
        <taxon>Eukaryota</taxon>
        <taxon>Fungi</taxon>
        <taxon>Fungi incertae sedis</taxon>
        <taxon>Mucoromycota</taxon>
        <taxon>Glomeromycotina</taxon>
        <taxon>Glomeromycetes</taxon>
        <taxon>Diversisporales</taxon>
        <taxon>Acaulosporaceae</taxon>
        <taxon>Acaulospora</taxon>
    </lineage>
</organism>
<evidence type="ECO:0000313" key="3">
    <source>
        <dbReference type="Proteomes" id="UP000789342"/>
    </source>
</evidence>
<sequence length="142" mass="16788">VQLVVFIENESMDGALSFAQFPNLMKITFSRNIKFTNLDSIDISKNEKLWWLYIDIYTDFMNTYCMLLVKEKQLDQVIVSHGNQKERMKNQCKIPYCILEDRKLEQLEAEVQKLNQDLAEKSQQIKDLQTETKRIGLIDSEF</sequence>
<evidence type="ECO:0000313" key="2">
    <source>
        <dbReference type="EMBL" id="CAG8728350.1"/>
    </source>
</evidence>
<feature type="coiled-coil region" evidence="1">
    <location>
        <begin position="97"/>
        <end position="131"/>
    </location>
</feature>
<dbReference type="AlphaFoldDB" id="A0A9N9IBR3"/>
<proteinExistence type="predicted"/>
<dbReference type="OrthoDB" id="2374186at2759"/>
<gene>
    <name evidence="2" type="ORF">AMORRO_LOCUS13828</name>
</gene>
<reference evidence="2" key="1">
    <citation type="submission" date="2021-06" db="EMBL/GenBank/DDBJ databases">
        <authorList>
            <person name="Kallberg Y."/>
            <person name="Tangrot J."/>
            <person name="Rosling A."/>
        </authorList>
    </citation>
    <scope>NUCLEOTIDE SEQUENCE</scope>
    <source>
        <strain evidence="2">CL551</strain>
    </source>
</reference>
<accession>A0A9N9IBR3</accession>
<feature type="non-terminal residue" evidence="2">
    <location>
        <position position="1"/>
    </location>
</feature>